<dbReference type="EMBL" id="JBHUIO010000002">
    <property type="protein sequence ID" value="MFD2168457.1"/>
    <property type="molecule type" value="Genomic_DNA"/>
</dbReference>
<gene>
    <name evidence="1" type="ORF">ACFSOY_00295</name>
</gene>
<name>A0ABW4ZRM6_9BACL</name>
<dbReference type="RefSeq" id="WP_386043193.1">
    <property type="nucleotide sequence ID" value="NZ_JBHUIO010000002.1"/>
</dbReference>
<proteinExistence type="predicted"/>
<comment type="caution">
    <text evidence="1">The sequence shown here is derived from an EMBL/GenBank/DDBJ whole genome shotgun (WGS) entry which is preliminary data.</text>
</comment>
<accession>A0ABW4ZRM6</accession>
<organism evidence="1 2">
    <name type="scientific">Tumebacillus lipolyticus</name>
    <dbReference type="NCBI Taxonomy" id="1280370"/>
    <lineage>
        <taxon>Bacteria</taxon>
        <taxon>Bacillati</taxon>
        <taxon>Bacillota</taxon>
        <taxon>Bacilli</taxon>
        <taxon>Bacillales</taxon>
        <taxon>Alicyclobacillaceae</taxon>
        <taxon>Tumebacillus</taxon>
    </lineage>
</organism>
<keyword evidence="2" id="KW-1185">Reference proteome</keyword>
<evidence type="ECO:0000313" key="1">
    <source>
        <dbReference type="EMBL" id="MFD2168457.1"/>
    </source>
</evidence>
<protein>
    <submittedName>
        <fullName evidence="1">Uncharacterized protein</fullName>
    </submittedName>
</protein>
<evidence type="ECO:0000313" key="2">
    <source>
        <dbReference type="Proteomes" id="UP001597343"/>
    </source>
</evidence>
<reference evidence="2" key="1">
    <citation type="journal article" date="2019" name="Int. J. Syst. Evol. Microbiol.">
        <title>The Global Catalogue of Microorganisms (GCM) 10K type strain sequencing project: providing services to taxonomists for standard genome sequencing and annotation.</title>
        <authorList>
            <consortium name="The Broad Institute Genomics Platform"/>
            <consortium name="The Broad Institute Genome Sequencing Center for Infectious Disease"/>
            <person name="Wu L."/>
            <person name="Ma J."/>
        </authorList>
    </citation>
    <scope>NUCLEOTIDE SEQUENCE [LARGE SCALE GENOMIC DNA]</scope>
    <source>
        <strain evidence="2">CGMCC 1.13574</strain>
    </source>
</reference>
<dbReference type="Proteomes" id="UP001597343">
    <property type="component" value="Unassembled WGS sequence"/>
</dbReference>
<sequence>MNSTIDFSRFLGQVVKDVEIDNSTPSLKFNFGTLHVECFWRVRNREYMRYGKLDQQALVRLRQDLVGRMITRLIHTDFPSDLQVEFDGELYLDAICSSAETESWLLTRPDGFFLVAGSSGRYTFWEPEFEEPSASADLQEEE</sequence>